<proteinExistence type="predicted"/>
<gene>
    <name evidence="3" type="ORF">IAD24_00395</name>
</gene>
<protein>
    <submittedName>
        <fullName evidence="3">Uncharacterized protein</fullName>
    </submittedName>
</protein>
<keyword evidence="2" id="KW-0812">Transmembrane</keyword>
<evidence type="ECO:0000256" key="2">
    <source>
        <dbReference type="SAM" id="Phobius"/>
    </source>
</evidence>
<feature type="compositionally biased region" description="Low complexity" evidence="1">
    <location>
        <begin position="90"/>
        <end position="105"/>
    </location>
</feature>
<keyword evidence="2" id="KW-1133">Transmembrane helix</keyword>
<feature type="region of interest" description="Disordered" evidence="1">
    <location>
        <begin position="81"/>
        <end position="105"/>
    </location>
</feature>
<organism evidence="3 4">
    <name type="scientific">Candidatus Aphodomorpha intestinavium</name>
    <dbReference type="NCBI Taxonomy" id="2840672"/>
    <lineage>
        <taxon>Bacteria</taxon>
        <taxon>Bacillati</taxon>
        <taxon>Bacillota</taxon>
        <taxon>Clostridia</taxon>
        <taxon>Eubacteriales</taxon>
        <taxon>Candidatus Aphodomorpha</taxon>
    </lineage>
</organism>
<sequence length="105" mass="10801">MLKPVFQLIGLVVVIAILLLAVLFYLDGKGLLTGELADFIGSLRALFEQIKSVVTSFVHESGIADDAADLLDEGADMLRGATPSPAQDGAPAATNVPVAVATPAP</sequence>
<keyword evidence="2" id="KW-0472">Membrane</keyword>
<dbReference type="Proteomes" id="UP000824128">
    <property type="component" value="Unassembled WGS sequence"/>
</dbReference>
<name>A0A9D1N2J5_9FIRM</name>
<accession>A0A9D1N2J5</accession>
<evidence type="ECO:0000313" key="4">
    <source>
        <dbReference type="Proteomes" id="UP000824128"/>
    </source>
</evidence>
<feature type="transmembrane region" description="Helical" evidence="2">
    <location>
        <begin position="6"/>
        <end position="26"/>
    </location>
</feature>
<evidence type="ECO:0000256" key="1">
    <source>
        <dbReference type="SAM" id="MobiDB-lite"/>
    </source>
</evidence>
<dbReference type="EMBL" id="DVNZ01000014">
    <property type="protein sequence ID" value="HIU93592.1"/>
    <property type="molecule type" value="Genomic_DNA"/>
</dbReference>
<dbReference type="AlphaFoldDB" id="A0A9D1N2J5"/>
<reference evidence="3" key="2">
    <citation type="journal article" date="2021" name="PeerJ">
        <title>Extensive microbial diversity within the chicken gut microbiome revealed by metagenomics and culture.</title>
        <authorList>
            <person name="Gilroy R."/>
            <person name="Ravi A."/>
            <person name="Getino M."/>
            <person name="Pursley I."/>
            <person name="Horton D.L."/>
            <person name="Alikhan N.F."/>
            <person name="Baker D."/>
            <person name="Gharbi K."/>
            <person name="Hall N."/>
            <person name="Watson M."/>
            <person name="Adriaenssens E.M."/>
            <person name="Foster-Nyarko E."/>
            <person name="Jarju S."/>
            <person name="Secka A."/>
            <person name="Antonio M."/>
            <person name="Oren A."/>
            <person name="Chaudhuri R.R."/>
            <person name="La Ragione R."/>
            <person name="Hildebrand F."/>
            <person name="Pallen M.J."/>
        </authorList>
    </citation>
    <scope>NUCLEOTIDE SEQUENCE</scope>
    <source>
        <strain evidence="3">ChiGjej2B2-16831</strain>
    </source>
</reference>
<comment type="caution">
    <text evidence="3">The sequence shown here is derived from an EMBL/GenBank/DDBJ whole genome shotgun (WGS) entry which is preliminary data.</text>
</comment>
<evidence type="ECO:0000313" key="3">
    <source>
        <dbReference type="EMBL" id="HIU93592.1"/>
    </source>
</evidence>
<reference evidence="3" key="1">
    <citation type="submission" date="2020-10" db="EMBL/GenBank/DDBJ databases">
        <authorList>
            <person name="Gilroy R."/>
        </authorList>
    </citation>
    <scope>NUCLEOTIDE SEQUENCE</scope>
    <source>
        <strain evidence="3">ChiGjej2B2-16831</strain>
    </source>
</reference>